<evidence type="ECO:0000256" key="2">
    <source>
        <dbReference type="ARBA" id="ARBA00008440"/>
    </source>
</evidence>
<accession>A0A1D2AEL9</accession>
<evidence type="ECO:0000256" key="3">
    <source>
        <dbReference type="ARBA" id="ARBA00022448"/>
    </source>
</evidence>
<evidence type="ECO:0000256" key="8">
    <source>
        <dbReference type="ARBA" id="ARBA00023065"/>
    </source>
</evidence>
<feature type="transmembrane region" description="Helical" evidence="10">
    <location>
        <begin position="87"/>
        <end position="107"/>
    </location>
</feature>
<evidence type="ECO:0000256" key="7">
    <source>
        <dbReference type="ARBA" id="ARBA00022989"/>
    </source>
</evidence>
<name>A0A1D2AEL9_AUXPR</name>
<feature type="transmembrane region" description="Helical" evidence="10">
    <location>
        <begin position="458"/>
        <end position="484"/>
    </location>
</feature>
<dbReference type="Pfam" id="PF22776">
    <property type="entry name" value="K_trans_C"/>
    <property type="match status" value="2"/>
</dbReference>
<evidence type="ECO:0000256" key="5">
    <source>
        <dbReference type="ARBA" id="ARBA00022692"/>
    </source>
</evidence>
<dbReference type="GO" id="GO:0016020">
    <property type="term" value="C:membrane"/>
    <property type="evidence" value="ECO:0007669"/>
    <property type="project" value="UniProtKB-SubCell"/>
</dbReference>
<feature type="transmembrane region" description="Helical" evidence="10">
    <location>
        <begin position="191"/>
        <end position="212"/>
    </location>
</feature>
<dbReference type="NCBIfam" id="TIGR00794">
    <property type="entry name" value="kup"/>
    <property type="match status" value="1"/>
</dbReference>
<feature type="transmembrane region" description="Helical" evidence="10">
    <location>
        <begin position="491"/>
        <end position="512"/>
    </location>
</feature>
<evidence type="ECO:0000256" key="10">
    <source>
        <dbReference type="RuleBase" id="RU321113"/>
    </source>
</evidence>
<feature type="transmembrane region" description="Helical" evidence="10">
    <location>
        <begin position="232"/>
        <end position="249"/>
    </location>
</feature>
<feature type="transmembrane region" description="Helical" evidence="10">
    <location>
        <begin position="261"/>
        <end position="283"/>
    </location>
</feature>
<dbReference type="PANTHER" id="PTHR30540">
    <property type="entry name" value="OSMOTIC STRESS POTASSIUM TRANSPORTER"/>
    <property type="match status" value="1"/>
</dbReference>
<keyword evidence="6 10" id="KW-0630">Potassium</keyword>
<evidence type="ECO:0000256" key="6">
    <source>
        <dbReference type="ARBA" id="ARBA00022958"/>
    </source>
</evidence>
<evidence type="ECO:0000256" key="1">
    <source>
        <dbReference type="ARBA" id="ARBA00004141"/>
    </source>
</evidence>
<keyword evidence="8 10" id="KW-0406">Ion transport</keyword>
<keyword evidence="5 10" id="KW-0812">Transmembrane</keyword>
<comment type="similarity">
    <text evidence="2 10">Belongs to the HAK/KUP transporter (TC 2.A.72.3) family.</text>
</comment>
<comment type="function">
    <text evidence="10">Potassium transporter.</text>
</comment>
<dbReference type="InterPro" id="IPR053951">
    <property type="entry name" value="K_trans_N"/>
</dbReference>
<feature type="domain" description="K+ potassium transporter integral membrane" evidence="11">
    <location>
        <begin position="53"/>
        <end position="553"/>
    </location>
</feature>
<dbReference type="Pfam" id="PF02705">
    <property type="entry name" value="K_trans"/>
    <property type="match status" value="1"/>
</dbReference>
<feature type="transmembrane region" description="Helical" evidence="10">
    <location>
        <begin position="382"/>
        <end position="411"/>
    </location>
</feature>
<proteinExistence type="inferred from homology"/>
<keyword evidence="4 10" id="KW-0633">Potassium transport</keyword>
<feature type="domain" description="K+ potassium transporter C-terminal" evidence="12">
    <location>
        <begin position="584"/>
        <end position="673"/>
    </location>
</feature>
<evidence type="ECO:0000259" key="12">
    <source>
        <dbReference type="Pfam" id="PF22776"/>
    </source>
</evidence>
<feature type="domain" description="K+ potassium transporter C-terminal" evidence="12">
    <location>
        <begin position="811"/>
        <end position="868"/>
    </location>
</feature>
<dbReference type="EMBL" id="GDKF01000956">
    <property type="protein sequence ID" value="JAT77666.1"/>
    <property type="molecule type" value="Transcribed_RNA"/>
</dbReference>
<evidence type="ECO:0000256" key="4">
    <source>
        <dbReference type="ARBA" id="ARBA00022538"/>
    </source>
</evidence>
<evidence type="ECO:0000259" key="11">
    <source>
        <dbReference type="Pfam" id="PF02705"/>
    </source>
</evidence>
<feature type="transmembrane region" description="Helical" evidence="10">
    <location>
        <begin position="46"/>
        <end position="67"/>
    </location>
</feature>
<feature type="transmembrane region" description="Helical" evidence="10">
    <location>
        <begin position="518"/>
        <end position="538"/>
    </location>
</feature>
<feature type="transmembrane region" description="Helical" evidence="10">
    <location>
        <begin position="432"/>
        <end position="452"/>
    </location>
</feature>
<keyword evidence="9 10" id="KW-0472">Membrane</keyword>
<feature type="transmembrane region" description="Helical" evidence="10">
    <location>
        <begin position="342"/>
        <end position="362"/>
    </location>
</feature>
<dbReference type="PANTHER" id="PTHR30540:SF83">
    <property type="entry name" value="K+ POTASSIUM TRANSPORTER"/>
    <property type="match status" value="1"/>
</dbReference>
<dbReference type="AlphaFoldDB" id="A0A1D2AEL9"/>
<comment type="subcellular location">
    <subcellularLocation>
        <location evidence="1 10">Membrane</location>
        <topology evidence="1 10">Multi-pass membrane protein</topology>
    </subcellularLocation>
</comment>
<organism evidence="13">
    <name type="scientific">Auxenochlorella protothecoides</name>
    <name type="common">Green microalga</name>
    <name type="synonym">Chlorella protothecoides</name>
    <dbReference type="NCBI Taxonomy" id="3075"/>
    <lineage>
        <taxon>Eukaryota</taxon>
        <taxon>Viridiplantae</taxon>
        <taxon>Chlorophyta</taxon>
        <taxon>core chlorophytes</taxon>
        <taxon>Trebouxiophyceae</taxon>
        <taxon>Chlorellales</taxon>
        <taxon>Chlorellaceae</taxon>
        <taxon>Auxenochlorella</taxon>
    </lineage>
</organism>
<sequence>MASPPVAYEVDKSGHDKEQLSGVWERDTDLDARVAMAQNREKKRRGWPMLLLAWSSLGVIYGDIGTSPLYTLGTLFADGAPDDEEEIMGTFSMIFWYLTIIVLIKYVTFALRADDNGEGGTFALYAIISRACNLRSGGATHTSDFELSGYDPLASATAPQGSDVAPAPNANVKVRSGANARVKRALATSSFLQVLLLSITLSAVCLILSDGVLTPAISVVSAAQGIQYQSNISNDAVVGISIGIIVIIFSVQQFGTKKISYLFAPVTTIWFLAIAAVGLYNIFKFRPAVFAAISPHYLYYYWKAGAHEAWVKLGGVTLALTGAEALFADLGHFNAPAIRTSFIAFVYPSLVCAYLGQTAFIIHDRSAAPTAFWSSVPKPIYWPMVVIATLAAILASQAMITGCFSIVQQAVALNCFPRVTIRHTEATHRGQIYAPQVNWVLMAGTVIVIGIFQTGPGIGAAYGLAVVSTFFLTTSLLSLVMLVAWEWNVGWVLLFWLPLSTLEGMLLSANALKVPDGAWFPLGVTAILVTILATWTYGQKLKRGYQDQHRSYLLDLLQPADGPGAGPTQALQLAGSRQRLGVAPGIGLYYTESLAGVPPVLAFLLPRIPAIHEVTVFLTVRHVPLPTVHASERLLLRKLHYQGFYHAVVRYGYMEAVDHDKQFVDTLVQELLDFLSPEVIKESEAAAADEGSPSDVTLGSATGRARRSLAAAAKAIAAAHRAATALKAVDEDASTKQAGKALVGQDGKDTPGLALHVEEREGAPSPWVQQPSQFRASLRKRRGASLSADTFPTNAPAQSEQALVGAAAGHGTRFILGNTHLTPSTDCGWIKAFVVETMYGVLSRNIQSTAQTYRLDPDAAVEVGINMRV</sequence>
<dbReference type="InterPro" id="IPR053952">
    <property type="entry name" value="K_trans_C"/>
</dbReference>
<protein>
    <recommendedName>
        <fullName evidence="10">Potassium transporter</fullName>
    </recommendedName>
</protein>
<feature type="transmembrane region" description="Helical" evidence="10">
    <location>
        <begin position="309"/>
        <end position="330"/>
    </location>
</feature>
<reference evidence="13" key="1">
    <citation type="submission" date="2015-08" db="EMBL/GenBank/DDBJ databases">
        <authorList>
            <person name="Babu N.S."/>
            <person name="Beckwith C.J."/>
            <person name="Beseler K.G."/>
            <person name="Brison A."/>
            <person name="Carone J.V."/>
            <person name="Caskin T.P."/>
            <person name="Diamond M."/>
            <person name="Durham M.E."/>
            <person name="Foxe J.M."/>
            <person name="Go M."/>
            <person name="Henderson B.A."/>
            <person name="Jones I.B."/>
            <person name="McGettigan J.A."/>
            <person name="Micheletti S.J."/>
            <person name="Nasrallah M.E."/>
            <person name="Ortiz D."/>
            <person name="Piller C.R."/>
            <person name="Privatt S.R."/>
            <person name="Schneider S.L."/>
            <person name="Sharp S."/>
            <person name="Smith T.C."/>
            <person name="Stanton J.D."/>
            <person name="Ullery H.E."/>
            <person name="Wilson R.J."/>
            <person name="Serrano M.G."/>
            <person name="Buck G."/>
            <person name="Lee V."/>
            <person name="Wang Y."/>
            <person name="Carvalho R."/>
            <person name="Voegtly L."/>
            <person name="Shi R."/>
            <person name="Duckworth R."/>
            <person name="Johnson A."/>
            <person name="Loviza R."/>
            <person name="Walstead R."/>
            <person name="Shah Z."/>
            <person name="Kiflezghi M."/>
            <person name="Wade K."/>
            <person name="Ball S.L."/>
            <person name="Bradley K.W."/>
            <person name="Asai D.J."/>
            <person name="Bowman C.A."/>
            <person name="Russell D.A."/>
            <person name="Pope W.H."/>
            <person name="Jacobs-Sera D."/>
            <person name="Hendrix R.W."/>
            <person name="Hatfull G.F."/>
        </authorList>
    </citation>
    <scope>NUCLEOTIDE SEQUENCE</scope>
</reference>
<dbReference type="GO" id="GO:0015079">
    <property type="term" value="F:potassium ion transmembrane transporter activity"/>
    <property type="evidence" value="ECO:0007669"/>
    <property type="project" value="UniProtKB-UniRule"/>
</dbReference>
<keyword evidence="7 10" id="KW-1133">Transmembrane helix</keyword>
<keyword evidence="3" id="KW-0813">Transport</keyword>
<dbReference type="InterPro" id="IPR003855">
    <property type="entry name" value="K+_transporter"/>
</dbReference>
<evidence type="ECO:0000256" key="9">
    <source>
        <dbReference type="ARBA" id="ARBA00023136"/>
    </source>
</evidence>
<gene>
    <name evidence="13" type="ORF">g.44789</name>
</gene>
<evidence type="ECO:0000313" key="13">
    <source>
        <dbReference type="EMBL" id="JAT77666.1"/>
    </source>
</evidence>